<dbReference type="EMBL" id="BK032585">
    <property type="protein sequence ID" value="DAF49659.1"/>
    <property type="molecule type" value="Genomic_DNA"/>
</dbReference>
<evidence type="ECO:0000313" key="1">
    <source>
        <dbReference type="EMBL" id="DAF49659.1"/>
    </source>
</evidence>
<protein>
    <submittedName>
        <fullName evidence="1">Uncharacterized protein</fullName>
    </submittedName>
</protein>
<sequence>MLCNAKNKEKSTKIRLIAGNSCFSLLVRVKGVELFL</sequence>
<reference evidence="1" key="1">
    <citation type="journal article" date="2021" name="Proc. Natl. Acad. Sci. U.S.A.">
        <title>A Catalog of Tens of Thousands of Viruses from Human Metagenomes Reveals Hidden Associations with Chronic Diseases.</title>
        <authorList>
            <person name="Tisza M.J."/>
            <person name="Buck C.B."/>
        </authorList>
    </citation>
    <scope>NUCLEOTIDE SEQUENCE</scope>
    <source>
        <strain evidence="1">Ctuev19</strain>
    </source>
</reference>
<organism evidence="1">
    <name type="scientific">Myoviridae sp. ctuev19</name>
    <dbReference type="NCBI Taxonomy" id="2827716"/>
    <lineage>
        <taxon>Viruses</taxon>
        <taxon>Duplodnaviria</taxon>
        <taxon>Heunggongvirae</taxon>
        <taxon>Uroviricota</taxon>
        <taxon>Caudoviricetes</taxon>
    </lineage>
</organism>
<proteinExistence type="predicted"/>
<name>A0A8S5SFN7_9CAUD</name>
<accession>A0A8S5SFN7</accession>